<protein>
    <submittedName>
        <fullName evidence="3">Uncharacterized protein</fullName>
    </submittedName>
</protein>
<evidence type="ECO:0000313" key="3">
    <source>
        <dbReference type="WBParaSite" id="SMUV_0001091801-mRNA-1"/>
    </source>
</evidence>
<evidence type="ECO:0000256" key="1">
    <source>
        <dbReference type="SAM" id="MobiDB-lite"/>
    </source>
</evidence>
<dbReference type="AlphaFoldDB" id="A0A0N5B0W6"/>
<dbReference type="WBParaSite" id="SMUV_0001091801-mRNA-1">
    <property type="protein sequence ID" value="SMUV_0001091801-mRNA-1"/>
    <property type="gene ID" value="SMUV_0001091801"/>
</dbReference>
<feature type="region of interest" description="Disordered" evidence="1">
    <location>
        <begin position="37"/>
        <end position="77"/>
    </location>
</feature>
<name>A0A0N5B0W6_9BILA</name>
<organism evidence="2 3">
    <name type="scientific">Syphacia muris</name>
    <dbReference type="NCBI Taxonomy" id="451379"/>
    <lineage>
        <taxon>Eukaryota</taxon>
        <taxon>Metazoa</taxon>
        <taxon>Ecdysozoa</taxon>
        <taxon>Nematoda</taxon>
        <taxon>Chromadorea</taxon>
        <taxon>Rhabditida</taxon>
        <taxon>Spirurina</taxon>
        <taxon>Oxyuridomorpha</taxon>
        <taxon>Oxyuroidea</taxon>
        <taxon>Oxyuridae</taxon>
        <taxon>Syphacia</taxon>
    </lineage>
</organism>
<feature type="compositionally biased region" description="Polar residues" evidence="1">
    <location>
        <begin position="37"/>
        <end position="46"/>
    </location>
</feature>
<proteinExistence type="predicted"/>
<reference evidence="3" key="1">
    <citation type="submission" date="2017-02" db="UniProtKB">
        <authorList>
            <consortium name="WormBaseParasite"/>
        </authorList>
    </citation>
    <scope>IDENTIFICATION</scope>
</reference>
<keyword evidence="2" id="KW-1185">Reference proteome</keyword>
<sequence>MLRTAFDLLQTCATNQLFNDDINIINVCRLQLRNRWPNNSRSTNAEKSGGNIQMPELGHENRLNTIHYRGLHKTTEG</sequence>
<accession>A0A0N5B0W6</accession>
<evidence type="ECO:0000313" key="2">
    <source>
        <dbReference type="Proteomes" id="UP000046393"/>
    </source>
</evidence>
<dbReference type="Proteomes" id="UP000046393">
    <property type="component" value="Unplaced"/>
</dbReference>